<evidence type="ECO:0000313" key="3">
    <source>
        <dbReference type="EMBL" id="KEQ99784.1"/>
    </source>
</evidence>
<dbReference type="InParanoid" id="A0A074YUE4"/>
<gene>
    <name evidence="3" type="ORF">AUEXF2481DRAFT_1266</name>
</gene>
<evidence type="ECO:0000313" key="4">
    <source>
        <dbReference type="Proteomes" id="UP000030641"/>
    </source>
</evidence>
<feature type="region of interest" description="Disordered" evidence="1">
    <location>
        <begin position="202"/>
        <end position="223"/>
    </location>
</feature>
<evidence type="ECO:0000256" key="1">
    <source>
        <dbReference type="SAM" id="MobiDB-lite"/>
    </source>
</evidence>
<dbReference type="Proteomes" id="UP000030641">
    <property type="component" value="Unassembled WGS sequence"/>
</dbReference>
<dbReference type="HOGENOM" id="CLU_073383_1_0_1"/>
<dbReference type="InterPro" id="IPR039683">
    <property type="entry name" value="Lsm12-like"/>
</dbReference>
<feature type="domain" description="AD" evidence="2">
    <location>
        <begin position="110"/>
        <end position="205"/>
    </location>
</feature>
<dbReference type="OrthoDB" id="1057137at2759"/>
<dbReference type="SMART" id="SM00995">
    <property type="entry name" value="AD"/>
    <property type="match status" value="1"/>
</dbReference>
<reference evidence="3 4" key="1">
    <citation type="journal article" date="2014" name="BMC Genomics">
        <title>Genome sequencing of four Aureobasidium pullulans varieties: biotechnological potential, stress tolerance, and description of new species.</title>
        <authorList>
            <person name="Gostin Ar C."/>
            <person name="Ohm R.A."/>
            <person name="Kogej T."/>
            <person name="Sonjak S."/>
            <person name="Turk M."/>
            <person name="Zajc J."/>
            <person name="Zalar P."/>
            <person name="Grube M."/>
            <person name="Sun H."/>
            <person name="Han J."/>
            <person name="Sharma A."/>
            <person name="Chiniquy J."/>
            <person name="Ngan C.Y."/>
            <person name="Lipzen A."/>
            <person name="Barry K."/>
            <person name="Grigoriev I.V."/>
            <person name="Gunde-Cimerman N."/>
        </authorList>
    </citation>
    <scope>NUCLEOTIDE SEQUENCE [LARGE SCALE GENOMIC DNA]</scope>
    <source>
        <strain evidence="3 4">EXF-2481</strain>
    </source>
</reference>
<sequence length="223" mass="24130">MADVKRNPGKAGATQPGASEVQDINDTITSAIGARVKLTTVAPHSQTLQGTLYTVCPVRNAVALNTAPAPPNPSSTLANHPGNYHIIPIRHIQSFELISLDADAAKQPVGTIDMKKLRDREEAAIRKLQEQEANKGKGVTREAQQIFDALKRLLPTRWHEQQIVVSDSVIISPPYTANDCEAPKGKDQALDRIRMILNGERDKIARRAAQEGTSPAGNPRKGG</sequence>
<name>A0A074YUE4_AURSE</name>
<dbReference type="GeneID" id="25361994"/>
<feature type="region of interest" description="Disordered" evidence="1">
    <location>
        <begin position="1"/>
        <end position="22"/>
    </location>
</feature>
<dbReference type="AlphaFoldDB" id="A0A074YUE4"/>
<proteinExistence type="predicted"/>
<dbReference type="InterPro" id="IPR019181">
    <property type="entry name" value="LSM12_ABD"/>
</dbReference>
<dbReference type="EMBL" id="KL584750">
    <property type="protein sequence ID" value="KEQ99784.1"/>
    <property type="molecule type" value="Genomic_DNA"/>
</dbReference>
<dbReference type="PROSITE" id="PS52001">
    <property type="entry name" value="AD"/>
    <property type="match status" value="1"/>
</dbReference>
<dbReference type="PANTHER" id="PTHR13542">
    <property type="entry name" value="LSM12 HOMOLOG"/>
    <property type="match status" value="1"/>
</dbReference>
<dbReference type="OMA" id="CPITNLI"/>
<dbReference type="FunCoup" id="A0A074YUE4">
    <property type="interactions" value="649"/>
</dbReference>
<dbReference type="RefSeq" id="XP_013347918.1">
    <property type="nucleotide sequence ID" value="XM_013492464.1"/>
</dbReference>
<accession>A0A074YUE4</accession>
<dbReference type="InterPro" id="IPR047574">
    <property type="entry name" value="AD"/>
</dbReference>
<dbReference type="Pfam" id="PF09793">
    <property type="entry name" value="AD"/>
    <property type="match status" value="1"/>
</dbReference>
<keyword evidence="4" id="KW-1185">Reference proteome</keyword>
<protein>
    <recommendedName>
        <fullName evidence="2">AD domain-containing protein</fullName>
    </recommendedName>
</protein>
<evidence type="ECO:0000259" key="2">
    <source>
        <dbReference type="PROSITE" id="PS52001"/>
    </source>
</evidence>
<dbReference type="STRING" id="1043005.A0A074YUE4"/>
<organism evidence="3 4">
    <name type="scientific">Aureobasidium subglaciale (strain EXF-2481)</name>
    <name type="common">Aureobasidium pullulans var. subglaciale</name>
    <dbReference type="NCBI Taxonomy" id="1043005"/>
    <lineage>
        <taxon>Eukaryota</taxon>
        <taxon>Fungi</taxon>
        <taxon>Dikarya</taxon>
        <taxon>Ascomycota</taxon>
        <taxon>Pezizomycotina</taxon>
        <taxon>Dothideomycetes</taxon>
        <taxon>Dothideomycetidae</taxon>
        <taxon>Dothideales</taxon>
        <taxon>Saccotheciaceae</taxon>
        <taxon>Aureobasidium</taxon>
    </lineage>
</organism>